<dbReference type="EMBL" id="JBGGTQ010000006">
    <property type="protein sequence ID" value="MEZ0493238.1"/>
    <property type="molecule type" value="Genomic_DNA"/>
</dbReference>
<protein>
    <submittedName>
        <fullName evidence="4">CHAD domain-containing protein</fullName>
    </submittedName>
</protein>
<dbReference type="PANTHER" id="PTHR39339:SF1">
    <property type="entry name" value="CHAD DOMAIN-CONTAINING PROTEIN"/>
    <property type="match status" value="1"/>
</dbReference>
<feature type="domain" description="CHAD" evidence="3">
    <location>
        <begin position="259"/>
        <end position="546"/>
    </location>
</feature>
<evidence type="ECO:0000259" key="2">
    <source>
        <dbReference type="PROSITE" id="PS51707"/>
    </source>
</evidence>
<dbReference type="Proteomes" id="UP001566476">
    <property type="component" value="Unassembled WGS sequence"/>
</dbReference>
<sequence>MVTQHGEPGQVHEEVEVKYDLAPDAEAPALAALLRDLPGADERGYREGTPVEHELEAVYFDTRDLRLSAARTTLRRRTGGHDAGWHLKTPGREGARQERHLPLGRAVKTVPAPLRRLVADVTGDQTLVPVARITTHRTVRTLLDAAGTALVELADDRVRARRLARGSEPEDEQEWREVELELLDGDRELFDAVDAHLRAAGLVVAGTGSKVARVLAGGPAPRTADVPAAGPGASRPGAPRPADRVLTPAAPRRAHLGPGSRAGDVLVAHLARQVQRVLDEDPRVRVDAPDAVHAMRVATRRLRSALTTYGSLLATPTGPVRGELRWLAGELGGARDAEVLRDRLAESVAALDDHSDDGSDDGSALPRLVREQLEGEHRAAHERVLAELDSERYRSLLDTLQDLVERPVFSGRGRRRAGKVLPRRVATTFRALADLVDRAADAGAGPERDELLHEARKAAKRSRYAAEAVVVVFGGDAKRFAKAVTGLQEVLGEHQDSVVTRQRLRDLAVAARPEVAFAYGRLFAREEVHAAATEADVARVWSAARSKRLHRWLR</sequence>
<dbReference type="Gene3D" id="1.40.20.10">
    <property type="entry name" value="CHAD domain"/>
    <property type="match status" value="1"/>
</dbReference>
<dbReference type="InterPro" id="IPR023577">
    <property type="entry name" value="CYTH_domain"/>
</dbReference>
<evidence type="ECO:0000313" key="4">
    <source>
        <dbReference type="EMBL" id="MEZ0493238.1"/>
    </source>
</evidence>
<dbReference type="SMART" id="SM01118">
    <property type="entry name" value="CYTH"/>
    <property type="match status" value="1"/>
</dbReference>
<evidence type="ECO:0000313" key="5">
    <source>
        <dbReference type="Proteomes" id="UP001566476"/>
    </source>
</evidence>
<evidence type="ECO:0000256" key="1">
    <source>
        <dbReference type="SAM" id="MobiDB-lite"/>
    </source>
</evidence>
<dbReference type="Gene3D" id="2.40.320.10">
    <property type="entry name" value="Hypothetical Protein Pfu-838710-001"/>
    <property type="match status" value="1"/>
</dbReference>
<reference evidence="4 5" key="1">
    <citation type="submission" date="2024-07" db="EMBL/GenBank/DDBJ databases">
        <authorList>
            <person name="Thanompreechachai J."/>
            <person name="Duangmal K."/>
        </authorList>
    </citation>
    <scope>NUCLEOTIDE SEQUENCE [LARGE SCALE GENOMIC DNA]</scope>
    <source>
        <strain evidence="4 5">TBRC 1896</strain>
    </source>
</reference>
<dbReference type="SMART" id="SM00880">
    <property type="entry name" value="CHAD"/>
    <property type="match status" value="1"/>
</dbReference>
<feature type="compositionally biased region" description="Basic and acidic residues" evidence="1">
    <location>
        <begin position="79"/>
        <end position="97"/>
    </location>
</feature>
<feature type="domain" description="CYTH" evidence="2">
    <location>
        <begin position="12"/>
        <end position="218"/>
    </location>
</feature>
<dbReference type="SUPFAM" id="SSF55154">
    <property type="entry name" value="CYTH-like phosphatases"/>
    <property type="match status" value="1"/>
</dbReference>
<dbReference type="RefSeq" id="WP_370719487.1">
    <property type="nucleotide sequence ID" value="NZ_JBGGTQ010000006.1"/>
</dbReference>
<keyword evidence="5" id="KW-1185">Reference proteome</keyword>
<dbReference type="PROSITE" id="PS51707">
    <property type="entry name" value="CYTH"/>
    <property type="match status" value="1"/>
</dbReference>
<dbReference type="PROSITE" id="PS51708">
    <property type="entry name" value="CHAD"/>
    <property type="match status" value="1"/>
</dbReference>
<proteinExistence type="predicted"/>
<comment type="caution">
    <text evidence="4">The sequence shown here is derived from an EMBL/GenBank/DDBJ whole genome shotgun (WGS) entry which is preliminary data.</text>
</comment>
<accession>A0ABV4I3I3</accession>
<feature type="region of interest" description="Disordered" evidence="1">
    <location>
        <begin position="219"/>
        <end position="245"/>
    </location>
</feature>
<evidence type="ECO:0000259" key="3">
    <source>
        <dbReference type="PROSITE" id="PS51708"/>
    </source>
</evidence>
<dbReference type="InterPro" id="IPR033469">
    <property type="entry name" value="CYTH-like_dom_sf"/>
</dbReference>
<organism evidence="4 5">
    <name type="scientific">Kineococcus mangrovi</name>
    <dbReference type="NCBI Taxonomy" id="1660183"/>
    <lineage>
        <taxon>Bacteria</taxon>
        <taxon>Bacillati</taxon>
        <taxon>Actinomycetota</taxon>
        <taxon>Actinomycetes</taxon>
        <taxon>Kineosporiales</taxon>
        <taxon>Kineosporiaceae</taxon>
        <taxon>Kineococcus</taxon>
    </lineage>
</organism>
<gene>
    <name evidence="4" type="ORF">AB2L28_13430</name>
</gene>
<name>A0ABV4I3I3_9ACTN</name>
<dbReference type="CDD" id="cd07374">
    <property type="entry name" value="CYTH-like_Pase"/>
    <property type="match status" value="1"/>
</dbReference>
<dbReference type="InterPro" id="IPR007899">
    <property type="entry name" value="CHAD_dom"/>
</dbReference>
<dbReference type="PANTHER" id="PTHR39339">
    <property type="entry name" value="SLR1444 PROTEIN"/>
    <property type="match status" value="1"/>
</dbReference>
<dbReference type="Pfam" id="PF01928">
    <property type="entry name" value="CYTH"/>
    <property type="match status" value="1"/>
</dbReference>
<dbReference type="InterPro" id="IPR038186">
    <property type="entry name" value="CHAD_dom_sf"/>
</dbReference>
<feature type="compositionally biased region" description="Low complexity" evidence="1">
    <location>
        <begin position="227"/>
        <end position="237"/>
    </location>
</feature>
<feature type="region of interest" description="Disordered" evidence="1">
    <location>
        <begin position="77"/>
        <end position="97"/>
    </location>
</feature>
<dbReference type="Pfam" id="PF05235">
    <property type="entry name" value="CHAD"/>
    <property type="match status" value="1"/>
</dbReference>